<keyword evidence="4 6" id="KW-0143">Chaperone</keyword>
<sequence length="255" mass="28901">MKKVVSEGRTVEEAIEKALKELQATNDQVNKKILEMPSKGIMGIFGVKNAKVEVSMIEDTAKDADLKVPAKEEWKSGPEKPVKDMKADVKEEKVLPKGQGPETPGTIEEKAEHFLGDIFEKFGIVATCTTVLDQRHLSITLEGEDMGILIGRRGQTLDAIQYLTSLVVNKATDEYVRVVIDTENYREKREATLKDLAHKLAKKVERTRKKVVLEPMNPYERRIIHATLQNHKRIYTYSEGEEPFRKVVIDLKKTS</sequence>
<dbReference type="RefSeq" id="WP_207298918.1">
    <property type="nucleotide sequence ID" value="NZ_CP071444.1"/>
</dbReference>
<keyword evidence="3 6" id="KW-0133">Cell shape</keyword>
<dbReference type="InterPro" id="IPR001374">
    <property type="entry name" value="R3H_dom"/>
</dbReference>
<dbReference type="Pfam" id="PF14804">
    <property type="entry name" value="Jag_N"/>
    <property type="match status" value="1"/>
</dbReference>
<dbReference type="Gene3D" id="3.30.300.20">
    <property type="match status" value="1"/>
</dbReference>
<dbReference type="InterPro" id="IPR034079">
    <property type="entry name" value="R3H_KhpB"/>
</dbReference>
<dbReference type="PANTHER" id="PTHR35800">
    <property type="entry name" value="PROTEIN JAG"/>
    <property type="match status" value="1"/>
</dbReference>
<comment type="subcellular location">
    <subcellularLocation>
        <location evidence="6">Cytoplasm</location>
    </subcellularLocation>
</comment>
<dbReference type="SUPFAM" id="SSF82708">
    <property type="entry name" value="R3H domain"/>
    <property type="match status" value="1"/>
</dbReference>
<dbReference type="GO" id="GO:0003723">
    <property type="term" value="F:RNA binding"/>
    <property type="evidence" value="ECO:0007669"/>
    <property type="project" value="UniProtKB-UniRule"/>
</dbReference>
<comment type="subunit">
    <text evidence="6">Forms a complex with KhpA.</text>
</comment>
<evidence type="ECO:0000256" key="3">
    <source>
        <dbReference type="ARBA" id="ARBA00022960"/>
    </source>
</evidence>
<dbReference type="EMBL" id="CP071444">
    <property type="protein sequence ID" value="QSX07576.1"/>
    <property type="molecule type" value="Genomic_DNA"/>
</dbReference>
<dbReference type="KEGG" id="alka:J0B03_06965"/>
<dbReference type="InterPro" id="IPR036867">
    <property type="entry name" value="R3H_dom_sf"/>
</dbReference>
<evidence type="ECO:0000313" key="10">
    <source>
        <dbReference type="Proteomes" id="UP000663499"/>
    </source>
</evidence>
<comment type="similarity">
    <text evidence="6">Belongs to the KhpB RNA-binding protein family.</text>
</comment>
<evidence type="ECO:0000313" key="9">
    <source>
        <dbReference type="EMBL" id="QSX07576.1"/>
    </source>
</evidence>
<proteinExistence type="inferred from homology"/>
<dbReference type="GO" id="GO:0005737">
    <property type="term" value="C:cytoplasm"/>
    <property type="evidence" value="ECO:0007669"/>
    <property type="project" value="UniProtKB-SubCell"/>
</dbReference>
<name>A0A974XKD7_9FIRM</name>
<reference evidence="9" key="1">
    <citation type="submission" date="2021-03" db="EMBL/GenBank/DDBJ databases">
        <title>Alkalibacter marinus sp. nov., isolated from tidal flat sediment.</title>
        <authorList>
            <person name="Namirimu T."/>
            <person name="Yang J.-A."/>
            <person name="Yang S.-H."/>
            <person name="Kim Y.-J."/>
            <person name="Kwon K.K."/>
        </authorList>
    </citation>
    <scope>NUCLEOTIDE SEQUENCE</scope>
    <source>
        <strain evidence="9">ES005</strain>
    </source>
</reference>
<dbReference type="Gene3D" id="3.30.1370.50">
    <property type="entry name" value="R3H-like domain"/>
    <property type="match status" value="1"/>
</dbReference>
<keyword evidence="10" id="KW-1185">Reference proteome</keyword>
<keyword evidence="2 6" id="KW-0694">RNA-binding</keyword>
<dbReference type="InterPro" id="IPR032782">
    <property type="entry name" value="KhpB_N"/>
</dbReference>
<dbReference type="Pfam" id="PF13083">
    <property type="entry name" value="KH_KhpA-B"/>
    <property type="match status" value="1"/>
</dbReference>
<dbReference type="InterPro" id="IPR039247">
    <property type="entry name" value="KhpB"/>
</dbReference>
<dbReference type="AlphaFoldDB" id="A0A974XKD7"/>
<evidence type="ECO:0000256" key="5">
    <source>
        <dbReference type="ARBA" id="ARBA00023316"/>
    </source>
</evidence>
<comment type="domain">
    <text evidence="6">Has an N-terminal Jag-N domain and 2 RNA-binding domains (KH and R3H).</text>
</comment>
<feature type="region of interest" description="Jag_N domain" evidence="6">
    <location>
        <begin position="5"/>
        <end position="55"/>
    </location>
</feature>
<dbReference type="SMART" id="SM01245">
    <property type="entry name" value="Jag_N"/>
    <property type="match status" value="1"/>
</dbReference>
<dbReference type="CDD" id="cd02414">
    <property type="entry name" value="KH-II_Jag"/>
    <property type="match status" value="1"/>
</dbReference>
<dbReference type="InterPro" id="IPR038247">
    <property type="entry name" value="Jag_N_dom_sf"/>
</dbReference>
<dbReference type="Gene3D" id="3.30.30.80">
    <property type="entry name" value="probable RNA-binding protein from clostridium symbiosum atcc 14940"/>
    <property type="match status" value="1"/>
</dbReference>
<gene>
    <name evidence="6" type="primary">khpB</name>
    <name evidence="6" type="synonym">eloR</name>
    <name evidence="9" type="ORF">J0B03_06965</name>
</gene>
<dbReference type="GO" id="GO:0071555">
    <property type="term" value="P:cell wall organization"/>
    <property type="evidence" value="ECO:0007669"/>
    <property type="project" value="UniProtKB-KW"/>
</dbReference>
<evidence type="ECO:0000256" key="2">
    <source>
        <dbReference type="ARBA" id="ARBA00022884"/>
    </source>
</evidence>
<evidence type="ECO:0000259" key="8">
    <source>
        <dbReference type="PROSITE" id="PS51061"/>
    </source>
</evidence>
<dbReference type="PROSITE" id="PS51061">
    <property type="entry name" value="R3H"/>
    <property type="match status" value="1"/>
</dbReference>
<organism evidence="9 10">
    <name type="scientific">Alkalibacter rhizosphaerae</name>
    <dbReference type="NCBI Taxonomy" id="2815577"/>
    <lineage>
        <taxon>Bacteria</taxon>
        <taxon>Bacillati</taxon>
        <taxon>Bacillota</taxon>
        <taxon>Clostridia</taxon>
        <taxon>Eubacteriales</taxon>
        <taxon>Eubacteriaceae</taxon>
        <taxon>Alkalibacter</taxon>
    </lineage>
</organism>
<dbReference type="HAMAP" id="MF_00867">
    <property type="entry name" value="KhpB"/>
    <property type="match status" value="1"/>
</dbReference>
<dbReference type="CDD" id="cd02644">
    <property type="entry name" value="R3H_jag"/>
    <property type="match status" value="1"/>
</dbReference>
<feature type="domain" description="R3H" evidence="8">
    <location>
        <begin position="187"/>
        <end position="253"/>
    </location>
</feature>
<dbReference type="NCBIfam" id="NF041568">
    <property type="entry name" value="Jag_EloR"/>
    <property type="match status" value="1"/>
</dbReference>
<dbReference type="SMART" id="SM00393">
    <property type="entry name" value="R3H"/>
    <property type="match status" value="1"/>
</dbReference>
<protein>
    <recommendedName>
        <fullName evidence="6">RNA-binding protein KhpB</fullName>
    </recommendedName>
    <alternativeName>
        <fullName evidence="6">RNA-binding protein EloR</fullName>
    </alternativeName>
</protein>
<dbReference type="Pfam" id="PF01424">
    <property type="entry name" value="R3H"/>
    <property type="match status" value="1"/>
</dbReference>
<dbReference type="GO" id="GO:0008360">
    <property type="term" value="P:regulation of cell shape"/>
    <property type="evidence" value="ECO:0007669"/>
    <property type="project" value="UniProtKB-KW"/>
</dbReference>
<evidence type="ECO:0000256" key="6">
    <source>
        <dbReference type="HAMAP-Rule" id="MF_00867"/>
    </source>
</evidence>
<accession>A0A974XKD7</accession>
<evidence type="ECO:0000256" key="1">
    <source>
        <dbReference type="ARBA" id="ARBA00022490"/>
    </source>
</evidence>
<feature type="coiled-coil region" evidence="7">
    <location>
        <begin position="8"/>
        <end position="35"/>
    </location>
</feature>
<keyword evidence="5 6" id="KW-0961">Cell wall biogenesis/degradation</keyword>
<keyword evidence="1 6" id="KW-0963">Cytoplasm</keyword>
<dbReference type="GO" id="GO:0009252">
    <property type="term" value="P:peptidoglycan biosynthetic process"/>
    <property type="evidence" value="ECO:0007669"/>
    <property type="project" value="UniProtKB-UniRule"/>
</dbReference>
<keyword evidence="7" id="KW-0175">Coiled coil</keyword>
<evidence type="ECO:0000256" key="7">
    <source>
        <dbReference type="SAM" id="Coils"/>
    </source>
</evidence>
<dbReference type="InterPro" id="IPR015946">
    <property type="entry name" value="KH_dom-like_a/b"/>
</dbReference>
<evidence type="ECO:0000256" key="4">
    <source>
        <dbReference type="ARBA" id="ARBA00023186"/>
    </source>
</evidence>
<dbReference type="Proteomes" id="UP000663499">
    <property type="component" value="Chromosome"/>
</dbReference>
<comment type="function">
    <text evidence="6">A probable RNA chaperone. Forms a complex with KhpA which binds to cellular RNA and controls its expression. Plays a role in peptidoglycan (PG) homeostasis and cell length regulation.</text>
</comment>
<dbReference type="PANTHER" id="PTHR35800:SF1">
    <property type="entry name" value="RNA-BINDING PROTEIN KHPB"/>
    <property type="match status" value="1"/>
</dbReference>
<dbReference type="InterPro" id="IPR038008">
    <property type="entry name" value="Jag_KH"/>
</dbReference>